<feature type="region of interest" description="Disordered" evidence="2">
    <location>
        <begin position="581"/>
        <end position="616"/>
    </location>
</feature>
<gene>
    <name evidence="3" type="ORF">Tci_058702</name>
</gene>
<evidence type="ECO:0000256" key="1">
    <source>
        <dbReference type="SAM" id="Coils"/>
    </source>
</evidence>
<protein>
    <recommendedName>
        <fullName evidence="4">Integrase, catalytic region, zinc finger, CCHC-type, peptidase aspartic, catalytic</fullName>
    </recommendedName>
</protein>
<reference evidence="3" key="1">
    <citation type="journal article" date="2019" name="Sci. Rep.">
        <title>Draft genome of Tanacetum cinerariifolium, the natural source of mosquito coil.</title>
        <authorList>
            <person name="Yamashiro T."/>
            <person name="Shiraishi A."/>
            <person name="Satake H."/>
            <person name="Nakayama K."/>
        </authorList>
    </citation>
    <scope>NUCLEOTIDE SEQUENCE</scope>
</reference>
<name>A0A6L2NQA7_TANCI</name>
<keyword evidence="1" id="KW-0175">Coiled coil</keyword>
<feature type="compositionally biased region" description="Polar residues" evidence="2">
    <location>
        <begin position="581"/>
        <end position="597"/>
    </location>
</feature>
<feature type="compositionally biased region" description="Acidic residues" evidence="2">
    <location>
        <begin position="139"/>
        <end position="155"/>
    </location>
</feature>
<proteinExistence type="predicted"/>
<dbReference type="AlphaFoldDB" id="A0A6L2NQA7"/>
<evidence type="ECO:0000313" key="3">
    <source>
        <dbReference type="EMBL" id="GEU86724.1"/>
    </source>
</evidence>
<sequence length="693" mass="79101">MTISLDSLGIRGREFGHFAKECRKPKRVKDFAYHKEKMLMCKKAEQGVPLQVEQYDWLADTDEEVDEQELKAHYRYMAKIPEVPTADSGTNSEPVEHVQNDIVYNVFANNLQHYEKSEPVSNTCLVETDDSNVSSDSPDMCEDDIQNDQNDVESDDERVALANSKLDVDENKKIQKQLKKANTTLAQELKECKPILTETSKSLRESISVRDSCLVALQTKQTEFEKYKAFNDLTIDYEKLKRKLIESLGQLAQKDTVIKEGLKTKAYELSVVKEKHDELMKQSLLTKSHYEGLVKHKTKVITDLKLREEHDIEKMLSMEKELKHSKDQFRAPTAQDIEILIQTCLMPLAIKTQNDSFKVVHELKQEMHADLKYVESLEKEIDELKSNKAEFSEMYDVILQECVSKDVMCSYLQSKSNLDALAELQCLYLHKVKECDCLAHKLLKQTESISKKVHTELLQCFAKVEKHLFSLEIALQKCKEQGKSMDTTFDKPFVVRQPNAQRIPKPSDLGKPAPFSNSLKRIYFPKTMSVPKSNVSEGLSKPVTAQTLPKTTKKAVSNTNVLKPGMYRIDNRTTHTRAPQLPQTFRNTNPRMSTSTRVNHKPNVSRPHLKSDQSRDKVVPNNSQVKVKKTQVEVHLRNPSVSNKMKSVTACKESLKSRTLNANSVCATCNKCLVDSNHFACVMKILNDVNART</sequence>
<evidence type="ECO:0008006" key="4">
    <source>
        <dbReference type="Google" id="ProtNLM"/>
    </source>
</evidence>
<comment type="caution">
    <text evidence="3">The sequence shown here is derived from an EMBL/GenBank/DDBJ whole genome shotgun (WGS) entry which is preliminary data.</text>
</comment>
<accession>A0A6L2NQA7</accession>
<feature type="coiled-coil region" evidence="1">
    <location>
        <begin position="374"/>
        <end position="401"/>
    </location>
</feature>
<dbReference type="EMBL" id="BKCJ010009388">
    <property type="protein sequence ID" value="GEU86724.1"/>
    <property type="molecule type" value="Genomic_DNA"/>
</dbReference>
<feature type="compositionally biased region" description="Polar residues" evidence="2">
    <location>
        <begin position="127"/>
        <end position="137"/>
    </location>
</feature>
<feature type="region of interest" description="Disordered" evidence="2">
    <location>
        <begin position="127"/>
        <end position="155"/>
    </location>
</feature>
<organism evidence="3">
    <name type="scientific">Tanacetum cinerariifolium</name>
    <name type="common">Dalmatian daisy</name>
    <name type="synonym">Chrysanthemum cinerariifolium</name>
    <dbReference type="NCBI Taxonomy" id="118510"/>
    <lineage>
        <taxon>Eukaryota</taxon>
        <taxon>Viridiplantae</taxon>
        <taxon>Streptophyta</taxon>
        <taxon>Embryophyta</taxon>
        <taxon>Tracheophyta</taxon>
        <taxon>Spermatophyta</taxon>
        <taxon>Magnoliopsida</taxon>
        <taxon>eudicotyledons</taxon>
        <taxon>Gunneridae</taxon>
        <taxon>Pentapetalae</taxon>
        <taxon>asterids</taxon>
        <taxon>campanulids</taxon>
        <taxon>Asterales</taxon>
        <taxon>Asteraceae</taxon>
        <taxon>Asteroideae</taxon>
        <taxon>Anthemideae</taxon>
        <taxon>Anthemidinae</taxon>
        <taxon>Tanacetum</taxon>
    </lineage>
</organism>
<evidence type="ECO:0000256" key="2">
    <source>
        <dbReference type="SAM" id="MobiDB-lite"/>
    </source>
</evidence>